<evidence type="ECO:0000313" key="4">
    <source>
        <dbReference type="Proteomes" id="UP000034563"/>
    </source>
</evidence>
<dbReference type="EC" id="3.5.1.88" evidence="2"/>
<dbReference type="CDD" id="cd00487">
    <property type="entry name" value="Pep_deformylase"/>
    <property type="match status" value="1"/>
</dbReference>
<keyword evidence="2" id="KW-0479">Metal-binding</keyword>
<dbReference type="NCBIfam" id="TIGR00079">
    <property type="entry name" value="pept_deformyl"/>
    <property type="match status" value="1"/>
</dbReference>
<accession>A0A0G1DYA5</accession>
<dbReference type="NCBIfam" id="NF001159">
    <property type="entry name" value="PRK00150.1-3"/>
    <property type="match status" value="1"/>
</dbReference>
<proteinExistence type="inferred from homology"/>
<evidence type="ECO:0000256" key="2">
    <source>
        <dbReference type="HAMAP-Rule" id="MF_00163"/>
    </source>
</evidence>
<keyword evidence="2" id="KW-0408">Iron</keyword>
<dbReference type="GO" id="GO:0006412">
    <property type="term" value="P:translation"/>
    <property type="evidence" value="ECO:0007669"/>
    <property type="project" value="UniProtKB-UniRule"/>
</dbReference>
<comment type="cofactor">
    <cofactor evidence="2">
        <name>Fe(2+)</name>
        <dbReference type="ChEBI" id="CHEBI:29033"/>
    </cofactor>
    <text evidence="2">Binds 1 Fe(2+) ion.</text>
</comment>
<dbReference type="GO" id="GO:0042586">
    <property type="term" value="F:peptide deformylase activity"/>
    <property type="evidence" value="ECO:0007669"/>
    <property type="project" value="UniProtKB-UniRule"/>
</dbReference>
<comment type="function">
    <text evidence="2">Removes the formyl group from the N-terminal Met of newly synthesized proteins. Requires at least a dipeptide for an efficient rate of reaction. N-terminal L-methionine is a prerequisite for activity but the enzyme has broad specificity at other positions.</text>
</comment>
<dbReference type="PANTHER" id="PTHR10458:SF22">
    <property type="entry name" value="PEPTIDE DEFORMYLASE"/>
    <property type="match status" value="1"/>
</dbReference>
<dbReference type="Pfam" id="PF01327">
    <property type="entry name" value="Pep_deformylase"/>
    <property type="match status" value="1"/>
</dbReference>
<evidence type="ECO:0000313" key="3">
    <source>
        <dbReference type="EMBL" id="KKS75816.1"/>
    </source>
</evidence>
<comment type="caution">
    <text evidence="3">The sequence shown here is derived from an EMBL/GenBank/DDBJ whole genome shotgun (WGS) entry which is preliminary data.</text>
</comment>
<evidence type="ECO:0000256" key="1">
    <source>
        <dbReference type="ARBA" id="ARBA00010759"/>
    </source>
</evidence>
<dbReference type="AlphaFoldDB" id="A0A0G1DYA5"/>
<dbReference type="Gene3D" id="3.90.45.10">
    <property type="entry name" value="Peptide deformylase"/>
    <property type="match status" value="1"/>
</dbReference>
<organism evidence="3 4">
    <name type="scientific">Candidatus Azambacteria bacterium GW2011_GWA2_42_9</name>
    <dbReference type="NCBI Taxonomy" id="1618613"/>
    <lineage>
        <taxon>Bacteria</taxon>
        <taxon>Candidatus Azamiibacteriota</taxon>
    </lineage>
</organism>
<feature type="active site" evidence="2">
    <location>
        <position position="134"/>
    </location>
</feature>
<dbReference type="PIRSF" id="PIRSF004749">
    <property type="entry name" value="Pep_def"/>
    <property type="match status" value="1"/>
</dbReference>
<name>A0A0G1DYA5_9BACT</name>
<keyword evidence="2" id="KW-0648">Protein biosynthesis</keyword>
<feature type="binding site" evidence="2">
    <location>
        <position position="133"/>
    </location>
    <ligand>
        <name>Fe cation</name>
        <dbReference type="ChEBI" id="CHEBI:24875"/>
    </ligand>
</feature>
<protein>
    <recommendedName>
        <fullName evidence="2">Peptide deformylase</fullName>
        <shortName evidence="2">PDF</shortName>
        <ecNumber evidence="2">3.5.1.88</ecNumber>
    </recommendedName>
    <alternativeName>
        <fullName evidence="2">Polypeptide deformylase</fullName>
    </alternativeName>
</protein>
<dbReference type="PANTHER" id="PTHR10458">
    <property type="entry name" value="PEPTIDE DEFORMYLASE"/>
    <property type="match status" value="1"/>
</dbReference>
<dbReference type="GO" id="GO:0046872">
    <property type="term" value="F:metal ion binding"/>
    <property type="evidence" value="ECO:0007669"/>
    <property type="project" value="UniProtKB-KW"/>
</dbReference>
<dbReference type="InterPro" id="IPR036821">
    <property type="entry name" value="Peptide_deformylase_sf"/>
</dbReference>
<feature type="binding site" evidence="2">
    <location>
        <position position="137"/>
    </location>
    <ligand>
        <name>Fe cation</name>
        <dbReference type="ChEBI" id="CHEBI:24875"/>
    </ligand>
</feature>
<sequence>MEKVLKIIQEGGPVLRKKSEPVKDPKAPEIQKLVADMILTMKAANGIGLAAPQIGRSLRLFTVNIEGKIYVFINPEIKDISSEKVPFEEGCLSVQKTWGPVVRPKKLTIKALDENGKPVKIRAKGLLARVVQHEMDHLNGTLFIDKADKLYKVEENKS</sequence>
<comment type="catalytic activity">
    <reaction evidence="2">
        <text>N-terminal N-formyl-L-methionyl-[peptide] + H2O = N-terminal L-methionyl-[peptide] + formate</text>
        <dbReference type="Rhea" id="RHEA:24420"/>
        <dbReference type="Rhea" id="RHEA-COMP:10639"/>
        <dbReference type="Rhea" id="RHEA-COMP:10640"/>
        <dbReference type="ChEBI" id="CHEBI:15377"/>
        <dbReference type="ChEBI" id="CHEBI:15740"/>
        <dbReference type="ChEBI" id="CHEBI:49298"/>
        <dbReference type="ChEBI" id="CHEBI:64731"/>
        <dbReference type="EC" id="3.5.1.88"/>
    </reaction>
</comment>
<dbReference type="Proteomes" id="UP000034563">
    <property type="component" value="Unassembled WGS sequence"/>
</dbReference>
<dbReference type="HAMAP" id="MF_00163">
    <property type="entry name" value="Pep_deformylase"/>
    <property type="match status" value="1"/>
</dbReference>
<comment type="similarity">
    <text evidence="1 2">Belongs to the polypeptide deformylase family.</text>
</comment>
<dbReference type="SUPFAM" id="SSF56420">
    <property type="entry name" value="Peptide deformylase"/>
    <property type="match status" value="1"/>
</dbReference>
<gene>
    <name evidence="2" type="primary">def</name>
    <name evidence="3" type="ORF">UV48_C0006G0030</name>
</gene>
<dbReference type="PATRIC" id="fig|1618613.3.peg.201"/>
<dbReference type="EMBL" id="LCEQ01000006">
    <property type="protein sequence ID" value="KKS75816.1"/>
    <property type="molecule type" value="Genomic_DNA"/>
</dbReference>
<dbReference type="InterPro" id="IPR023635">
    <property type="entry name" value="Peptide_deformylase"/>
</dbReference>
<feature type="binding site" evidence="2">
    <location>
        <position position="91"/>
    </location>
    <ligand>
        <name>Fe cation</name>
        <dbReference type="ChEBI" id="CHEBI:24875"/>
    </ligand>
</feature>
<dbReference type="PRINTS" id="PR01576">
    <property type="entry name" value="PDEFORMYLASE"/>
</dbReference>
<reference evidence="3 4" key="1">
    <citation type="journal article" date="2015" name="Nature">
        <title>rRNA introns, odd ribosomes, and small enigmatic genomes across a large radiation of phyla.</title>
        <authorList>
            <person name="Brown C.T."/>
            <person name="Hug L.A."/>
            <person name="Thomas B.C."/>
            <person name="Sharon I."/>
            <person name="Castelle C.J."/>
            <person name="Singh A."/>
            <person name="Wilkins M.J."/>
            <person name="Williams K.H."/>
            <person name="Banfield J.F."/>
        </authorList>
    </citation>
    <scope>NUCLEOTIDE SEQUENCE [LARGE SCALE GENOMIC DNA]</scope>
</reference>
<keyword evidence="2" id="KW-0378">Hydrolase</keyword>